<protein>
    <submittedName>
        <fullName evidence="1">Uncharacterized protein</fullName>
    </submittedName>
</protein>
<evidence type="ECO:0000313" key="1">
    <source>
        <dbReference type="EMBL" id="APH16489.1"/>
    </source>
</evidence>
<name>A0A1L3NK27_CLOSG</name>
<dbReference type="EMBL" id="CP013243">
    <property type="protein sequence ID" value="APH16489.1"/>
    <property type="molecule type" value="Genomic_DNA"/>
</dbReference>
<dbReference type="RefSeq" id="WP_072585022.1">
    <property type="nucleotide sequence ID" value="NZ_CP013243.1"/>
</dbReference>
<evidence type="ECO:0000313" key="2">
    <source>
        <dbReference type="Proteomes" id="UP000182204"/>
    </source>
</evidence>
<accession>A0A1L3NK27</accession>
<sequence length="68" mass="7854">MKVKIVCQRDNETKEVELPMNEESLLNVQGHVLERDTLGYIAGADVKYYDDQGNEIENVFLLNQQLQN</sequence>
<proteinExistence type="predicted"/>
<organism evidence="1 2">
    <name type="scientific">Clostridium sporogenes</name>
    <dbReference type="NCBI Taxonomy" id="1509"/>
    <lineage>
        <taxon>Bacteria</taxon>
        <taxon>Bacillati</taxon>
        <taxon>Bacillota</taxon>
        <taxon>Clostridia</taxon>
        <taxon>Eubacteriales</taxon>
        <taxon>Clostridiaceae</taxon>
        <taxon>Clostridium</taxon>
    </lineage>
</organism>
<reference evidence="1 2" key="1">
    <citation type="submission" date="2015-11" db="EMBL/GenBank/DDBJ databases">
        <authorList>
            <person name="Hill K.K."/>
            <person name="Shirey T.B."/>
            <person name="Raphael B."/>
            <person name="Daligault H.E."/>
            <person name="Davenport K.W."/>
            <person name="Bruce D.C."/>
            <person name="Foley B.T."/>
            <person name="Johnson S.L."/>
        </authorList>
    </citation>
    <scope>NUCLEOTIDE SEQUENCE [LARGE SCALE GENOMIC DNA]</scope>
    <source>
        <strain evidence="1 2">CDC_1632</strain>
    </source>
</reference>
<gene>
    <name evidence="1" type="ORF">NPD5_1174</name>
</gene>
<dbReference type="AlphaFoldDB" id="A0A1L3NK27"/>
<dbReference type="Proteomes" id="UP000182204">
    <property type="component" value="Chromosome"/>
</dbReference>